<feature type="domain" description="Peptidase S8/S53" evidence="7">
    <location>
        <begin position="96"/>
        <end position="290"/>
    </location>
</feature>
<feature type="domain" description="Peptidase S8/S53" evidence="7">
    <location>
        <begin position="430"/>
        <end position="551"/>
    </location>
</feature>
<sequence length="569" mass="62725">MDQNCREYALSEDYAEFIFEFGPSFDQFTARQNTCYAPLTTTHAVVYAPISGLPDNLIQLYGYSIYPSCFGLMDTGSLEASGVTRIRNIPVFNLRGEGVLIGIIDTGIDYTHNAFKNADGTTKIYSIWDQTIQTGQSPEGFFYGSEYTQEQLNLALGNTDPYSVVPTRDEDGHGTFIAGIVAGTESNENNFSGVVPFADLVVVKLRQAKQFTRNFFSIPQDAVCYQETDIMLGINYLVNIANRLMRPLSICIGFGTSQGGHDERGVLSNYLSALADIRGIGVSIAAGNEGNWGHHFASTITRGTEYQTVELRVGPGEGGFSMELWGEAPSTFSIDILSPTGEFIPRIPARIGETRVIRFIFEQTVIFVDYQIVEAQTGDQLILIRFRNPTEGIWRFRVYSNTDLDSRFNIWLPITNFIGDQTYFTQPTPETTLTSPGNTYIPIVVTAYDYTNQSLYINASRGFTRTNNISPDLAAPGVNLVGPAPGNTYTTRSGTSVAAAHTAGIAAMILEWGIIEGNYTQLDSVEIKNLLIRGAKRAPNTAYPNREWGYGILDIYNSFNSLRGETITG</sequence>
<dbReference type="Pfam" id="PF00082">
    <property type="entry name" value="Peptidase_S8"/>
    <property type="match status" value="2"/>
</dbReference>
<keyword evidence="4 6" id="KW-0720">Serine protease</keyword>
<evidence type="ECO:0000256" key="4">
    <source>
        <dbReference type="ARBA" id="ARBA00022825"/>
    </source>
</evidence>
<evidence type="ECO:0000256" key="5">
    <source>
        <dbReference type="PIRSR" id="PIRSR615500-1"/>
    </source>
</evidence>
<dbReference type="Gene3D" id="3.40.50.200">
    <property type="entry name" value="Peptidase S8/S53 domain"/>
    <property type="match status" value="1"/>
</dbReference>
<dbReference type="PANTHER" id="PTHR43806">
    <property type="entry name" value="PEPTIDASE S8"/>
    <property type="match status" value="1"/>
</dbReference>
<dbReference type="InterPro" id="IPR017310">
    <property type="entry name" value="Pept_S8A_subtilisin_clostridia"/>
</dbReference>
<proteinExistence type="inferred from homology"/>
<dbReference type="PANTHER" id="PTHR43806:SF11">
    <property type="entry name" value="CEREVISIN-RELATED"/>
    <property type="match status" value="1"/>
</dbReference>
<organism evidence="8 9">
    <name type="scientific">Anaerocolumna sedimenticola</name>
    <dbReference type="NCBI Taxonomy" id="2696063"/>
    <lineage>
        <taxon>Bacteria</taxon>
        <taxon>Bacillati</taxon>
        <taxon>Bacillota</taxon>
        <taxon>Clostridia</taxon>
        <taxon>Lachnospirales</taxon>
        <taxon>Lachnospiraceae</taxon>
        <taxon>Anaerocolumna</taxon>
    </lineage>
</organism>
<evidence type="ECO:0000256" key="3">
    <source>
        <dbReference type="ARBA" id="ARBA00022801"/>
    </source>
</evidence>
<feature type="active site" description="Charge relay system" evidence="5 6">
    <location>
        <position position="105"/>
    </location>
</feature>
<dbReference type="PIRSF" id="PIRSF037894">
    <property type="entry name" value="Subtilisin_rel_CspABC"/>
    <property type="match status" value="1"/>
</dbReference>
<evidence type="ECO:0000256" key="1">
    <source>
        <dbReference type="ARBA" id="ARBA00011073"/>
    </source>
</evidence>
<evidence type="ECO:0000313" key="9">
    <source>
        <dbReference type="Proteomes" id="UP000464314"/>
    </source>
</evidence>
<dbReference type="Gene3D" id="2.60.120.1290">
    <property type="match status" value="1"/>
</dbReference>
<evidence type="ECO:0000313" key="8">
    <source>
        <dbReference type="EMBL" id="QHQ63030.1"/>
    </source>
</evidence>
<evidence type="ECO:0000256" key="6">
    <source>
        <dbReference type="PROSITE-ProRule" id="PRU01240"/>
    </source>
</evidence>
<reference evidence="8 9" key="1">
    <citation type="submission" date="2020-01" db="EMBL/GenBank/DDBJ databases">
        <title>Genome analysis of Anaerocolumna sp. CBA3638.</title>
        <authorList>
            <person name="Kim J."/>
            <person name="Roh S.W."/>
        </authorList>
    </citation>
    <scope>NUCLEOTIDE SEQUENCE [LARGE SCALE GENOMIC DNA]</scope>
    <source>
        <strain evidence="8 9">CBA3638</strain>
    </source>
</reference>
<evidence type="ECO:0000256" key="2">
    <source>
        <dbReference type="ARBA" id="ARBA00022670"/>
    </source>
</evidence>
<name>A0A6P1TP37_9FIRM</name>
<evidence type="ECO:0000259" key="7">
    <source>
        <dbReference type="Pfam" id="PF00082"/>
    </source>
</evidence>
<accession>A0A6P1TP37</accession>
<dbReference type="InterPro" id="IPR015500">
    <property type="entry name" value="Peptidase_S8_subtilisin-rel"/>
</dbReference>
<dbReference type="InterPro" id="IPR000209">
    <property type="entry name" value="Peptidase_S8/S53_dom"/>
</dbReference>
<dbReference type="InterPro" id="IPR034045">
    <property type="entry name" value="Pep_S8_CspA-like"/>
</dbReference>
<feature type="active site" description="Charge relay system" evidence="5 6">
    <location>
        <position position="173"/>
    </location>
</feature>
<dbReference type="KEGG" id="anr:Ana3638_21455"/>
<dbReference type="EMBL" id="CP048000">
    <property type="protein sequence ID" value="QHQ63030.1"/>
    <property type="molecule type" value="Genomic_DNA"/>
</dbReference>
<dbReference type="InterPro" id="IPR023827">
    <property type="entry name" value="Peptidase_S8_Asp-AS"/>
</dbReference>
<dbReference type="PROSITE" id="PS51892">
    <property type="entry name" value="SUBTILASE"/>
    <property type="match status" value="1"/>
</dbReference>
<protein>
    <submittedName>
        <fullName evidence="8">S8 family serine peptidase</fullName>
    </submittedName>
</protein>
<keyword evidence="9" id="KW-1185">Reference proteome</keyword>
<gene>
    <name evidence="8" type="ORF">Ana3638_21455</name>
</gene>
<comment type="similarity">
    <text evidence="1 6">Belongs to the peptidase S8 family.</text>
</comment>
<keyword evidence="3 6" id="KW-0378">Hydrolase</keyword>
<dbReference type="GO" id="GO:0006508">
    <property type="term" value="P:proteolysis"/>
    <property type="evidence" value="ECO:0007669"/>
    <property type="project" value="UniProtKB-KW"/>
</dbReference>
<dbReference type="CDD" id="cd07478">
    <property type="entry name" value="Peptidases_S8_CspA-like"/>
    <property type="match status" value="1"/>
</dbReference>
<feature type="active site" description="Charge relay system" evidence="5 6">
    <location>
        <position position="496"/>
    </location>
</feature>
<dbReference type="PROSITE" id="PS00136">
    <property type="entry name" value="SUBTILASE_ASP"/>
    <property type="match status" value="1"/>
</dbReference>
<dbReference type="PROSITE" id="PS00137">
    <property type="entry name" value="SUBTILASE_HIS"/>
    <property type="match status" value="1"/>
</dbReference>
<dbReference type="RefSeq" id="WP_161839852.1">
    <property type="nucleotide sequence ID" value="NZ_CP048000.1"/>
</dbReference>
<dbReference type="InterPro" id="IPR050131">
    <property type="entry name" value="Peptidase_S8_subtilisin-like"/>
</dbReference>
<dbReference type="SUPFAM" id="SSF52743">
    <property type="entry name" value="Subtilisin-like"/>
    <property type="match status" value="1"/>
</dbReference>
<keyword evidence="2 6" id="KW-0645">Protease</keyword>
<dbReference type="PRINTS" id="PR00723">
    <property type="entry name" value="SUBTILISIN"/>
</dbReference>
<dbReference type="InterPro" id="IPR022398">
    <property type="entry name" value="Peptidase_S8_His-AS"/>
</dbReference>
<dbReference type="AlphaFoldDB" id="A0A6P1TP37"/>
<dbReference type="InterPro" id="IPR036852">
    <property type="entry name" value="Peptidase_S8/S53_dom_sf"/>
</dbReference>
<dbReference type="GO" id="GO:0004252">
    <property type="term" value="F:serine-type endopeptidase activity"/>
    <property type="evidence" value="ECO:0007669"/>
    <property type="project" value="UniProtKB-UniRule"/>
</dbReference>
<dbReference type="Proteomes" id="UP000464314">
    <property type="component" value="Chromosome"/>
</dbReference>